<organism evidence="5 6">
    <name type="scientific">Rhizophagus irregularis</name>
    <dbReference type="NCBI Taxonomy" id="588596"/>
    <lineage>
        <taxon>Eukaryota</taxon>
        <taxon>Fungi</taxon>
        <taxon>Fungi incertae sedis</taxon>
        <taxon>Mucoromycota</taxon>
        <taxon>Glomeromycotina</taxon>
        <taxon>Glomeromycetes</taxon>
        <taxon>Glomerales</taxon>
        <taxon>Glomeraceae</taxon>
        <taxon>Rhizophagus</taxon>
    </lineage>
</organism>
<dbReference type="Proteomes" id="UP000234323">
    <property type="component" value="Unassembled WGS sequence"/>
</dbReference>
<dbReference type="Pfam" id="PF20147">
    <property type="entry name" value="Crinkler"/>
    <property type="match status" value="1"/>
</dbReference>
<comment type="subcellular location">
    <subcellularLocation>
        <location evidence="1">Host cell</location>
    </subcellularLocation>
    <subcellularLocation>
        <location evidence="2">Secreted</location>
    </subcellularLocation>
</comment>
<gene>
    <name evidence="5" type="ORF">RhiirA4_459352</name>
</gene>
<dbReference type="GO" id="GO:0005576">
    <property type="term" value="C:extracellular region"/>
    <property type="evidence" value="ECO:0007669"/>
    <property type="project" value="UniProtKB-SubCell"/>
</dbReference>
<evidence type="ECO:0000259" key="4">
    <source>
        <dbReference type="Pfam" id="PF20147"/>
    </source>
</evidence>
<dbReference type="AlphaFoldDB" id="A0A2I1GE73"/>
<dbReference type="VEuPathDB" id="FungiDB:RhiirFUN_013185"/>
<proteinExistence type="predicted"/>
<evidence type="ECO:0000313" key="5">
    <source>
        <dbReference type="EMBL" id="PKY44901.1"/>
    </source>
</evidence>
<protein>
    <recommendedName>
        <fullName evidence="4">Crinkler effector protein N-terminal domain-containing protein</fullName>
    </recommendedName>
</protein>
<evidence type="ECO:0000256" key="3">
    <source>
        <dbReference type="ARBA" id="ARBA00022525"/>
    </source>
</evidence>
<feature type="domain" description="Crinkler effector protein N-terminal" evidence="4">
    <location>
        <begin position="102"/>
        <end position="193"/>
    </location>
</feature>
<evidence type="ECO:0000256" key="2">
    <source>
        <dbReference type="ARBA" id="ARBA00004613"/>
    </source>
</evidence>
<name>A0A2I1GE73_9GLOM</name>
<evidence type="ECO:0000256" key="1">
    <source>
        <dbReference type="ARBA" id="ARBA00004340"/>
    </source>
</evidence>
<evidence type="ECO:0000313" key="6">
    <source>
        <dbReference type="Proteomes" id="UP000234323"/>
    </source>
</evidence>
<comment type="caution">
    <text evidence="5">The sequence shown here is derived from an EMBL/GenBank/DDBJ whole genome shotgun (WGS) entry which is preliminary data.</text>
</comment>
<dbReference type="GO" id="GO:0043657">
    <property type="term" value="C:host cell"/>
    <property type="evidence" value="ECO:0007669"/>
    <property type="project" value="UniProtKB-SubCell"/>
</dbReference>
<accession>A0A2I1GE73</accession>
<keyword evidence="3" id="KW-0964">Secreted</keyword>
<dbReference type="VEuPathDB" id="FungiDB:FUN_009263"/>
<dbReference type="InterPro" id="IPR045379">
    <property type="entry name" value="Crinkler_N"/>
</dbReference>
<dbReference type="EMBL" id="LLXI01000353">
    <property type="protein sequence ID" value="PKY44901.1"/>
    <property type="molecule type" value="Genomic_DNA"/>
</dbReference>
<sequence>MPFNSLANLLDISQQYNEESSLSDSKIIPILLTNVFSEKLIFNLATSSVNSSFDDNNYNNKNTIFEKNEIENEIEIDNKKIISNITKKRITIKDLLNNEGVLHKETRLQTFPVHINSSQPVGNLKEAIKAKKQNEFAGVDADKLKLWKVEIPGDHVDPLSNLSLEENGKLSAINGIGDYWSEKPPKKNIHVIVGII</sequence>
<keyword evidence="6" id="KW-1185">Reference proteome</keyword>
<reference evidence="5 6" key="1">
    <citation type="submission" date="2015-10" db="EMBL/GenBank/DDBJ databases">
        <title>Genome analyses suggest a sexual origin of heterokaryosis in a supposedly ancient asexual fungus.</title>
        <authorList>
            <person name="Ropars J."/>
            <person name="Sedzielewska K."/>
            <person name="Noel J."/>
            <person name="Charron P."/>
            <person name="Farinelli L."/>
            <person name="Marton T."/>
            <person name="Kruger M."/>
            <person name="Pelin A."/>
            <person name="Brachmann A."/>
            <person name="Corradi N."/>
        </authorList>
    </citation>
    <scope>NUCLEOTIDE SEQUENCE [LARGE SCALE GENOMIC DNA]</scope>
    <source>
        <strain evidence="5 6">A4</strain>
    </source>
</reference>